<evidence type="ECO:0000256" key="6">
    <source>
        <dbReference type="SAM" id="Phobius"/>
    </source>
</evidence>
<dbReference type="InterPro" id="IPR039425">
    <property type="entry name" value="RNA_pol_sigma-70-like"/>
</dbReference>
<dbReference type="SUPFAM" id="SSF88659">
    <property type="entry name" value="Sigma3 and sigma4 domains of RNA polymerase sigma factors"/>
    <property type="match status" value="1"/>
</dbReference>
<comment type="similarity">
    <text evidence="1">Belongs to the sigma-70 factor family. ECF subfamily.</text>
</comment>
<feature type="region of interest" description="Disordered" evidence="5">
    <location>
        <begin position="297"/>
        <end position="331"/>
    </location>
</feature>
<keyword evidence="2" id="KW-0805">Transcription regulation</keyword>
<dbReference type="InterPro" id="IPR013249">
    <property type="entry name" value="RNA_pol_sigma70_r4_t2"/>
</dbReference>
<dbReference type="SUPFAM" id="SSF88946">
    <property type="entry name" value="Sigma2 domain of RNA polymerase sigma factors"/>
    <property type="match status" value="1"/>
</dbReference>
<feature type="compositionally biased region" description="Basic and acidic residues" evidence="5">
    <location>
        <begin position="710"/>
        <end position="720"/>
    </location>
</feature>
<keyword evidence="3" id="KW-0731">Sigma factor</keyword>
<feature type="compositionally biased region" description="Basic and acidic residues" evidence="5">
    <location>
        <begin position="122"/>
        <end position="138"/>
    </location>
</feature>
<evidence type="ECO:0000256" key="1">
    <source>
        <dbReference type="ARBA" id="ARBA00010641"/>
    </source>
</evidence>
<dbReference type="Pfam" id="PF04542">
    <property type="entry name" value="Sigma70_r2"/>
    <property type="match status" value="1"/>
</dbReference>
<feature type="region of interest" description="Disordered" evidence="5">
    <location>
        <begin position="946"/>
        <end position="966"/>
    </location>
</feature>
<dbReference type="GO" id="GO:0016491">
    <property type="term" value="F:oxidoreductase activity"/>
    <property type="evidence" value="ECO:0007669"/>
    <property type="project" value="InterPro"/>
</dbReference>
<proteinExistence type="inferred from homology"/>
<dbReference type="Gene3D" id="3.40.30.10">
    <property type="entry name" value="Glutaredoxin"/>
    <property type="match status" value="1"/>
</dbReference>
<feature type="transmembrane region" description="Helical" evidence="6">
    <location>
        <begin position="271"/>
        <end position="293"/>
    </location>
</feature>
<evidence type="ECO:0000313" key="8">
    <source>
        <dbReference type="EMBL" id="QEH31564.1"/>
    </source>
</evidence>
<dbReference type="InterPro" id="IPR013740">
    <property type="entry name" value="Redoxin"/>
</dbReference>
<dbReference type="Pfam" id="PF08534">
    <property type="entry name" value="Redoxin"/>
    <property type="match status" value="1"/>
</dbReference>
<sequence>MIGRIEHAYHRRIEEVLAGGSLTGAADGELLERFATGSPGESEVAFAMLVERHGPMVLRVCRGVLRDPHDAEDAFQATFLVLVRRARSIRKAGSLGPWLHGVALRVSACQRSARASRRARERRWAGDRPEADEPAEAERRDALRAIQEEVGRLPDRYRSAIVLCDLEALPLDAAASRLGWPPGTVKSRLHRGRRQLRDRLIRRGLAPAAVGSALGTIAESADAAMTAELAEQTLLGALAASTRAAQVGAAARVAELAARAGRALFMDRLKAASMGLAALLAFGAGAAAMAGWLPGQEGRRPAAAEAPAQAPPGPATAKAAARPAPRSPLREGRRTIPLTIAGRAADEAGRPVAGAEIIITNANRSRTATEPDLLATGKSDAEGRFAIRDVPLPVLTPPPGPLPSAEEGRFQVAGTAPGFGFTWHRVRGFRPGPRPAAAEKGDLTASTAIHEGEPIRIDLTFGPPASLRGRIADDAGRPLADVPIQVGYIDEAMRPGGSGTWRCDRVDATGGAVPQDLRSFNGIGHLPASLRSARTGPDGTYRIDGLPREAELLASIDPGPEFEPFVGTIATTSRPIEGILSLGHDATLDRAFAAPAECRFHVTRASTGRPARGATVRAETDATMLRGGSVGEADDRGEAVLHLRPGEYRFVVVPRPGELDLPARGSIRVRRGAQEPSIVILPSAAAVVVRAVDAATGDGVEGVSFDYEAETSRERKELRSRPGAMDHPTTGPDGRLRAVLEPGRYRLAAAEIPRGWKLGANPAGQAGSAASRFLALAPGAEAEVRFQVERAEAPGAEAARDGEPGAVPKAIADRWESQRRLSRRGAARIRRYYFPGGDIPGRDLEAFLDATDLARVADPVAAIRARFPALEAPGEVTYEILDDGRRRRNDYGFGPEKGLPQVTISNGREVLSGGSNAQVDIFDVAKGGRAVLGIEDLVHWPVPSRSPGARPAAGHGVPDGQGADDGRLTILRDGRRLVVDARTGFVHVDSWGDRRGGAGRSIRQYGPRTLAGGAIVPRVGVEFDIRGDVVSSCWLTLIDDIDLSREPGPLDFTMPAPAGMLIIDHREDAQNPRMGTCHYPVSDVLAYAERFTSRSQFLEKVLKPGDDAPEIQAASWLTRDGKTVPPALRGKVVLIDFWGISCGPCIGQLPEVQAAADHFADRPDDLLVIGVHESGVAEGEVAEFARKRGLSFTMALDRPAAEAGWFGATFKDYGLRAIPAAAVLDRRGKVAYVGRFAEALAKAAELINGP</sequence>
<dbReference type="RefSeq" id="WP_168221491.1">
    <property type="nucleotide sequence ID" value="NZ_CP042997.1"/>
</dbReference>
<dbReference type="GO" id="GO:0016987">
    <property type="term" value="F:sigma factor activity"/>
    <property type="evidence" value="ECO:0007669"/>
    <property type="project" value="UniProtKB-KW"/>
</dbReference>
<dbReference type="EMBL" id="CP042997">
    <property type="protein sequence ID" value="QEH31564.1"/>
    <property type="molecule type" value="Genomic_DNA"/>
</dbReference>
<keyword evidence="6" id="KW-0472">Membrane</keyword>
<dbReference type="InterPro" id="IPR036249">
    <property type="entry name" value="Thioredoxin-like_sf"/>
</dbReference>
<dbReference type="AlphaFoldDB" id="A0A5B9VTW8"/>
<dbReference type="PROSITE" id="PS51352">
    <property type="entry name" value="THIOREDOXIN_2"/>
    <property type="match status" value="1"/>
</dbReference>
<dbReference type="GO" id="GO:0003677">
    <property type="term" value="F:DNA binding"/>
    <property type="evidence" value="ECO:0007669"/>
    <property type="project" value="InterPro"/>
</dbReference>
<feature type="region of interest" description="Disordered" evidence="5">
    <location>
        <begin position="118"/>
        <end position="138"/>
    </location>
</feature>
<feature type="domain" description="Thioredoxin" evidence="7">
    <location>
        <begin position="1102"/>
        <end position="1250"/>
    </location>
</feature>
<dbReference type="PANTHER" id="PTHR43133:SF51">
    <property type="entry name" value="RNA POLYMERASE SIGMA FACTOR"/>
    <property type="match status" value="1"/>
</dbReference>
<keyword evidence="6" id="KW-0812">Transmembrane</keyword>
<dbReference type="GO" id="GO:0006352">
    <property type="term" value="P:DNA-templated transcription initiation"/>
    <property type="evidence" value="ECO:0007669"/>
    <property type="project" value="InterPro"/>
</dbReference>
<evidence type="ECO:0000259" key="7">
    <source>
        <dbReference type="PROSITE" id="PS51352"/>
    </source>
</evidence>
<protein>
    <submittedName>
        <fullName evidence="8">ECF RNA polymerase sigma factor SigE</fullName>
    </submittedName>
</protein>
<evidence type="ECO:0000313" key="9">
    <source>
        <dbReference type="Proteomes" id="UP000324233"/>
    </source>
</evidence>
<name>A0A5B9VTW8_9BACT</name>
<dbReference type="InterPro" id="IPR013766">
    <property type="entry name" value="Thioredoxin_domain"/>
</dbReference>
<dbReference type="NCBIfam" id="TIGR02937">
    <property type="entry name" value="sigma70-ECF"/>
    <property type="match status" value="1"/>
</dbReference>
<reference evidence="8 9" key="1">
    <citation type="submission" date="2019-08" db="EMBL/GenBank/DDBJ databases">
        <title>Deep-cultivation of Planctomycetes and their phenomic and genomic characterization uncovers novel biology.</title>
        <authorList>
            <person name="Wiegand S."/>
            <person name="Jogler M."/>
            <person name="Boedeker C."/>
            <person name="Pinto D."/>
            <person name="Vollmers J."/>
            <person name="Rivas-Marin E."/>
            <person name="Kohn T."/>
            <person name="Peeters S.H."/>
            <person name="Heuer A."/>
            <person name="Rast P."/>
            <person name="Oberbeckmann S."/>
            <person name="Bunk B."/>
            <person name="Jeske O."/>
            <person name="Meyerdierks A."/>
            <person name="Storesund J.E."/>
            <person name="Kallscheuer N."/>
            <person name="Luecker S."/>
            <person name="Lage O.M."/>
            <person name="Pohl T."/>
            <person name="Merkel B.J."/>
            <person name="Hornburger P."/>
            <person name="Mueller R.-W."/>
            <person name="Bruemmer F."/>
            <person name="Labrenz M."/>
            <person name="Spormann A.M."/>
            <person name="Op den Camp H."/>
            <person name="Overmann J."/>
            <person name="Amann R."/>
            <person name="Jetten M.S.M."/>
            <person name="Mascher T."/>
            <person name="Medema M.H."/>
            <person name="Devos D.P."/>
            <person name="Kaster A.-K."/>
            <person name="Ovreas L."/>
            <person name="Rohde M."/>
            <person name="Galperin M.Y."/>
            <person name="Jogler C."/>
        </authorList>
    </citation>
    <scope>NUCLEOTIDE SEQUENCE [LARGE SCALE GENOMIC DNA]</scope>
    <source>
        <strain evidence="8 9">OJF2</strain>
    </source>
</reference>
<evidence type="ECO:0000256" key="4">
    <source>
        <dbReference type="ARBA" id="ARBA00023163"/>
    </source>
</evidence>
<dbReference type="Gene3D" id="1.10.1740.10">
    <property type="match status" value="1"/>
</dbReference>
<evidence type="ECO:0000256" key="3">
    <source>
        <dbReference type="ARBA" id="ARBA00023082"/>
    </source>
</evidence>
<keyword evidence="9" id="KW-1185">Reference proteome</keyword>
<dbReference type="InterPro" id="IPR014284">
    <property type="entry name" value="RNA_pol_sigma-70_dom"/>
</dbReference>
<gene>
    <name evidence="8" type="primary">sigE_1</name>
    <name evidence="8" type="ORF">OJF2_00290</name>
</gene>
<feature type="compositionally biased region" description="Low complexity" evidence="5">
    <location>
        <begin position="315"/>
        <end position="324"/>
    </location>
</feature>
<dbReference type="PANTHER" id="PTHR43133">
    <property type="entry name" value="RNA POLYMERASE ECF-TYPE SIGMA FACTO"/>
    <property type="match status" value="1"/>
</dbReference>
<organism evidence="8 9">
    <name type="scientific">Aquisphaera giovannonii</name>
    <dbReference type="NCBI Taxonomy" id="406548"/>
    <lineage>
        <taxon>Bacteria</taxon>
        <taxon>Pseudomonadati</taxon>
        <taxon>Planctomycetota</taxon>
        <taxon>Planctomycetia</taxon>
        <taxon>Isosphaerales</taxon>
        <taxon>Isosphaeraceae</taxon>
        <taxon>Aquisphaera</taxon>
    </lineage>
</organism>
<evidence type="ECO:0000256" key="2">
    <source>
        <dbReference type="ARBA" id="ARBA00023015"/>
    </source>
</evidence>
<dbReference type="InterPro" id="IPR036388">
    <property type="entry name" value="WH-like_DNA-bd_sf"/>
</dbReference>
<feature type="region of interest" description="Disordered" evidence="5">
    <location>
        <begin position="707"/>
        <end position="736"/>
    </location>
</feature>
<evidence type="ECO:0000256" key="5">
    <source>
        <dbReference type="SAM" id="MobiDB-lite"/>
    </source>
</evidence>
<dbReference type="SUPFAM" id="SSF52833">
    <property type="entry name" value="Thioredoxin-like"/>
    <property type="match status" value="1"/>
</dbReference>
<accession>A0A5B9VTW8</accession>
<dbReference type="InterPro" id="IPR007627">
    <property type="entry name" value="RNA_pol_sigma70_r2"/>
</dbReference>
<dbReference type="InterPro" id="IPR013325">
    <property type="entry name" value="RNA_pol_sigma_r2"/>
</dbReference>
<dbReference type="InterPro" id="IPR013324">
    <property type="entry name" value="RNA_pol_sigma_r3/r4-like"/>
</dbReference>
<dbReference type="KEGG" id="agv:OJF2_00290"/>
<dbReference type="CDD" id="cd02966">
    <property type="entry name" value="TlpA_like_family"/>
    <property type="match status" value="1"/>
</dbReference>
<keyword evidence="4" id="KW-0804">Transcription</keyword>
<keyword evidence="6" id="KW-1133">Transmembrane helix</keyword>
<dbReference type="Pfam" id="PF08281">
    <property type="entry name" value="Sigma70_r4_2"/>
    <property type="match status" value="1"/>
</dbReference>
<dbReference type="CDD" id="cd06171">
    <property type="entry name" value="Sigma70_r4"/>
    <property type="match status" value="1"/>
</dbReference>
<dbReference type="Gene3D" id="1.10.10.10">
    <property type="entry name" value="Winged helix-like DNA-binding domain superfamily/Winged helix DNA-binding domain"/>
    <property type="match status" value="1"/>
</dbReference>
<dbReference type="Proteomes" id="UP000324233">
    <property type="component" value="Chromosome"/>
</dbReference>